<comment type="caution">
    <text evidence="1">The sequence shown here is derived from an EMBL/GenBank/DDBJ whole genome shotgun (WGS) entry which is preliminary data.</text>
</comment>
<protein>
    <submittedName>
        <fullName evidence="1">Uncharacterized protein</fullName>
    </submittedName>
</protein>
<keyword evidence="2" id="KW-1185">Reference proteome</keyword>
<sequence length="76" mass="8711">MLDEGTTVVEALRTVTIKDVVYWTATAWDDVKNSESRGQNLENVVNEHLELANQLPVVEPVNNKDIHKWFDGEIQF</sequence>
<evidence type="ECO:0000313" key="1">
    <source>
        <dbReference type="EMBL" id="KAJ8887215.1"/>
    </source>
</evidence>
<organism evidence="1 2">
    <name type="scientific">Dryococelus australis</name>
    <dbReference type="NCBI Taxonomy" id="614101"/>
    <lineage>
        <taxon>Eukaryota</taxon>
        <taxon>Metazoa</taxon>
        <taxon>Ecdysozoa</taxon>
        <taxon>Arthropoda</taxon>
        <taxon>Hexapoda</taxon>
        <taxon>Insecta</taxon>
        <taxon>Pterygota</taxon>
        <taxon>Neoptera</taxon>
        <taxon>Polyneoptera</taxon>
        <taxon>Phasmatodea</taxon>
        <taxon>Verophasmatodea</taxon>
        <taxon>Anareolatae</taxon>
        <taxon>Phasmatidae</taxon>
        <taxon>Eurycanthinae</taxon>
        <taxon>Dryococelus</taxon>
    </lineage>
</organism>
<proteinExistence type="predicted"/>
<name>A0ABQ9HSZ0_9NEOP</name>
<evidence type="ECO:0000313" key="2">
    <source>
        <dbReference type="Proteomes" id="UP001159363"/>
    </source>
</evidence>
<dbReference type="EMBL" id="JARBHB010000004">
    <property type="protein sequence ID" value="KAJ8887215.1"/>
    <property type="molecule type" value="Genomic_DNA"/>
</dbReference>
<accession>A0ABQ9HSZ0</accession>
<reference evidence="1 2" key="1">
    <citation type="submission" date="2023-02" db="EMBL/GenBank/DDBJ databases">
        <title>LHISI_Scaffold_Assembly.</title>
        <authorList>
            <person name="Stuart O.P."/>
            <person name="Cleave R."/>
            <person name="Magrath M.J.L."/>
            <person name="Mikheyev A.S."/>
        </authorList>
    </citation>
    <scope>NUCLEOTIDE SEQUENCE [LARGE SCALE GENOMIC DNA]</scope>
    <source>
        <strain evidence="1">Daus_M_001</strain>
        <tissue evidence="1">Leg muscle</tissue>
    </source>
</reference>
<dbReference type="Proteomes" id="UP001159363">
    <property type="component" value="Chromosome X"/>
</dbReference>
<gene>
    <name evidence="1" type="ORF">PR048_013430</name>
</gene>